<dbReference type="FunFam" id="3.10.20.30:FF:000002">
    <property type="entry name" value="GTP pyrophosphokinase (RelA/SpoT)"/>
    <property type="match status" value="1"/>
</dbReference>
<dbReference type="PATRIC" id="fig|1838285.3.peg.749"/>
<dbReference type="GO" id="GO:0005525">
    <property type="term" value="F:GTP binding"/>
    <property type="evidence" value="ECO:0007669"/>
    <property type="project" value="InterPro"/>
</dbReference>
<dbReference type="InterPro" id="IPR031167">
    <property type="entry name" value="G_OBG"/>
</dbReference>
<dbReference type="InterPro" id="IPR012675">
    <property type="entry name" value="Beta-grasp_dom_sf"/>
</dbReference>
<reference evidence="4" key="1">
    <citation type="submission" date="2016-05" db="EMBL/GenBank/DDBJ databases">
        <title>Microbial consortia oxidize butane by reversing methanogenesis.</title>
        <authorList>
            <person name="Laso-Perez R."/>
            <person name="Richter M."/>
            <person name="Wegener G."/>
            <person name="Musat F."/>
        </authorList>
    </citation>
    <scope>NUCLEOTIDE SEQUENCE [LARGE SCALE GENOMIC DNA]</scope>
    <source>
        <strain evidence="4">BOX2</strain>
    </source>
</reference>
<evidence type="ECO:0000313" key="4">
    <source>
        <dbReference type="EMBL" id="OFV68100.1"/>
    </source>
</evidence>
<proteinExistence type="inferred from homology"/>
<comment type="similarity">
    <text evidence="1">Belongs to the RelA/SpoT family.</text>
</comment>
<dbReference type="GO" id="GO:0016887">
    <property type="term" value="F:ATP hydrolysis activity"/>
    <property type="evidence" value="ECO:0007669"/>
    <property type="project" value="TreeGrafter"/>
</dbReference>
<evidence type="ECO:0000259" key="3">
    <source>
        <dbReference type="PROSITE" id="PS51710"/>
    </source>
</evidence>
<dbReference type="STRING" id="1838285.SCAL_000740"/>
<evidence type="ECO:0000256" key="2">
    <source>
        <dbReference type="ARBA" id="ARBA00022741"/>
    </source>
</evidence>
<dbReference type="Proteomes" id="UP000186940">
    <property type="component" value="Unassembled WGS sequence"/>
</dbReference>
<gene>
    <name evidence="4" type="ORF">SCAL_000740</name>
</gene>
<dbReference type="InterPro" id="IPR012676">
    <property type="entry name" value="TGS-like"/>
</dbReference>
<dbReference type="Pfam" id="PF08438">
    <property type="entry name" value="YGR210-like_G4"/>
    <property type="match status" value="1"/>
</dbReference>
<dbReference type="SUPFAM" id="SSF81271">
    <property type="entry name" value="TGS-like"/>
    <property type="match status" value="1"/>
</dbReference>
<dbReference type="InterPro" id="IPR004095">
    <property type="entry name" value="TGS"/>
</dbReference>
<dbReference type="Pfam" id="PF01926">
    <property type="entry name" value="MMR_HSR1"/>
    <property type="match status" value="1"/>
</dbReference>
<organism evidence="4 5">
    <name type="scientific">Candidatus Syntropharchaeum caldarium</name>
    <dbReference type="NCBI Taxonomy" id="1838285"/>
    <lineage>
        <taxon>Archaea</taxon>
        <taxon>Methanobacteriati</taxon>
        <taxon>Methanobacteriota</taxon>
        <taxon>Stenosarchaea group</taxon>
        <taxon>Methanomicrobia</taxon>
        <taxon>Methanosarcinales</taxon>
        <taxon>ANME-2 cluster</taxon>
        <taxon>Candidatus Syntropharchaeum</taxon>
    </lineage>
</organism>
<dbReference type="PRINTS" id="PR00326">
    <property type="entry name" value="GTP1OBG"/>
</dbReference>
<keyword evidence="5" id="KW-1185">Reference proteome</keyword>
<accession>A0A1F2P9P4</accession>
<dbReference type="SUPFAM" id="SSF52540">
    <property type="entry name" value="P-loop containing nucleoside triphosphate hydrolases"/>
    <property type="match status" value="1"/>
</dbReference>
<dbReference type="Gene3D" id="3.10.20.30">
    <property type="match status" value="1"/>
</dbReference>
<dbReference type="EMBL" id="LYOS01000002">
    <property type="protein sequence ID" value="OFV68100.1"/>
    <property type="molecule type" value="Genomic_DNA"/>
</dbReference>
<dbReference type="Pfam" id="PF02824">
    <property type="entry name" value="TGS"/>
    <property type="match status" value="1"/>
</dbReference>
<dbReference type="PANTHER" id="PTHR23305">
    <property type="entry name" value="OBG GTPASE FAMILY"/>
    <property type="match status" value="1"/>
</dbReference>
<dbReference type="Gene3D" id="3.40.50.300">
    <property type="entry name" value="P-loop containing nucleotide triphosphate hydrolases"/>
    <property type="match status" value="1"/>
</dbReference>
<dbReference type="GO" id="GO:0005737">
    <property type="term" value="C:cytoplasm"/>
    <property type="evidence" value="ECO:0007669"/>
    <property type="project" value="TreeGrafter"/>
</dbReference>
<sequence>MLSIAIAGKPNAGKSTFFKAATLADVQIANYPFTTVDANRGVGYVRVTCPCIALEVRCGRCVEGVRYIPVELIDVAGLVPDAHKGRGLGNEFLDNLRQAQAIIHVVDASGGTDIEGNPVSVGDHDPLEDVEFLEHEITMWISGILKRNWSRLSKKASAEGVKIEDLILNQLRGVGVDEFEVKRALHNAKVDLDTPAQWSDDELVTVADWIRRESKPLLIVANKMDIAPSENIKRLLALDRDVVPASAEAELALRLASKNNLVSYLSGDSDFSIVSDELKPPQRKALEKIQVLLKNHGSTGVQEAINRVVFELLDYITVFPVEDEHKLTDSNGRVLPDAFLMKKGSTPHDLAYMVHTDIGKGFLYAVDAKSGMRLAEKHELEDGDIVKIVAVKR</sequence>
<dbReference type="PANTHER" id="PTHR23305:SF1">
    <property type="entry name" value="OBG-TYPE G DOMAIN-CONTAINING PROTEIN"/>
    <property type="match status" value="1"/>
</dbReference>
<dbReference type="Gene3D" id="1.10.8.470">
    <property type="match status" value="1"/>
</dbReference>
<dbReference type="InterPro" id="IPR027417">
    <property type="entry name" value="P-loop_NTPase"/>
</dbReference>
<protein>
    <submittedName>
        <fullName evidence="4">Translation-associated GTPase</fullName>
    </submittedName>
</protein>
<comment type="caution">
    <text evidence="4">The sequence shown here is derived from an EMBL/GenBank/DDBJ whole genome shotgun (WGS) entry which is preliminary data.</text>
</comment>
<dbReference type="CDD" id="cd01899">
    <property type="entry name" value="Ygr210"/>
    <property type="match status" value="1"/>
</dbReference>
<feature type="domain" description="OBG-type G" evidence="3">
    <location>
        <begin position="2"/>
        <end position="265"/>
    </location>
</feature>
<dbReference type="CDD" id="cd01669">
    <property type="entry name" value="TGS_MJ1332_like"/>
    <property type="match status" value="1"/>
</dbReference>
<keyword evidence="2" id="KW-0547">Nucleotide-binding</keyword>
<dbReference type="PROSITE" id="PS51710">
    <property type="entry name" value="G_OBG"/>
    <property type="match status" value="1"/>
</dbReference>
<dbReference type="NCBIfam" id="NF007171">
    <property type="entry name" value="PRK09602.1"/>
    <property type="match status" value="1"/>
</dbReference>
<evidence type="ECO:0000313" key="5">
    <source>
        <dbReference type="Proteomes" id="UP000186940"/>
    </source>
</evidence>
<dbReference type="InterPro" id="IPR013646">
    <property type="entry name" value="YGR210-like_G4"/>
</dbReference>
<name>A0A1F2P9P4_9EURY</name>
<dbReference type="AlphaFoldDB" id="A0A1F2P9P4"/>
<dbReference type="InterPro" id="IPR006073">
    <property type="entry name" value="GTP-bd"/>
</dbReference>
<evidence type="ECO:0000256" key="1">
    <source>
        <dbReference type="ARBA" id="ARBA00007476"/>
    </source>
</evidence>